<dbReference type="OrthoDB" id="7888at10239"/>
<organism evidence="2 3">
    <name type="scientific">Pseudomonas phage PAE1</name>
    <dbReference type="NCBI Taxonomy" id="1718273"/>
    <lineage>
        <taxon>Viruses</taxon>
        <taxon>Duplodnaviria</taxon>
        <taxon>Heunggongvirae</taxon>
        <taxon>Uroviricota</taxon>
        <taxon>Caudoviricetes</taxon>
        <taxon>Mesyanzhinovviridae</taxon>
        <taxon>Rabinowitzvirinae</taxon>
        <taxon>Yuavirus</taxon>
        <taxon>Yuavirus PAE1</taxon>
        <taxon>Pseudomonas virus PAE1</taxon>
    </lineage>
</organism>
<evidence type="ECO:0000256" key="1">
    <source>
        <dbReference type="SAM" id="MobiDB-lite"/>
    </source>
</evidence>
<dbReference type="RefSeq" id="YP_009215699.1">
    <property type="nucleotide sequence ID" value="NC_028980.1"/>
</dbReference>
<dbReference type="GeneID" id="26642037"/>
<dbReference type="EMBL" id="KT734862">
    <property type="protein sequence ID" value="ALF51508.1"/>
    <property type="molecule type" value="Genomic_DNA"/>
</dbReference>
<feature type="compositionally biased region" description="Low complexity" evidence="1">
    <location>
        <begin position="225"/>
        <end position="235"/>
    </location>
</feature>
<dbReference type="KEGG" id="vg:26642037"/>
<protein>
    <submittedName>
        <fullName evidence="2">Putative structural protein</fullName>
    </submittedName>
</protein>
<dbReference type="Proteomes" id="UP000204629">
    <property type="component" value="Segment"/>
</dbReference>
<keyword evidence="3" id="KW-1185">Reference proteome</keyword>
<sequence length="260" mass="27968">MDFEFTPVDSIDKVPEQFRGIYKQGDDGKFVPDEAHKGIVEAVTGLNRSLKAARAEAKAKTSVDLTPLADFGATPEEIKANITAKLTELQNELAKGGEAKLNLDKVRQELADAHAKDLKKAGARAEALQNQLYGLLVENAATAAVAELKGVPELLLPFIKNQVKVVEQDGEFKVFVVDAQGDQRYSGVTGQPMTIRELVSEMKANEKYGRLFESEAPAGGGMPPRGGQTPPRQQGKVLTANEKIAQGLAKGQFKAGRGRA</sequence>
<proteinExistence type="predicted"/>
<accession>A0A0N9ERQ6</accession>
<gene>
    <name evidence="2" type="ORF">PAE1_8</name>
</gene>
<feature type="region of interest" description="Disordered" evidence="1">
    <location>
        <begin position="214"/>
        <end position="241"/>
    </location>
</feature>
<evidence type="ECO:0000313" key="3">
    <source>
        <dbReference type="Proteomes" id="UP000204629"/>
    </source>
</evidence>
<reference evidence="2 3" key="1">
    <citation type="journal article" date="2016" name="Genome Announc.">
        <title>Genome Sequences of Pseudomonas oryzihabitans Phage POR1 and Pseudomonas aeruginosa Phage PAE1.</title>
        <authorList>
            <person name="Dyson Z.A."/>
            <person name="Seviour R.J."/>
            <person name="Tucci J."/>
            <person name="Petrovski S."/>
        </authorList>
    </citation>
    <scope>NUCLEOTIDE SEQUENCE [LARGE SCALE GENOMIC DNA]</scope>
</reference>
<evidence type="ECO:0000313" key="2">
    <source>
        <dbReference type="EMBL" id="ALF51508.1"/>
    </source>
</evidence>
<name>A0A0N9ERQ6_9CAUD</name>